<dbReference type="Pfam" id="PF01167">
    <property type="entry name" value="Tub"/>
    <property type="match status" value="1"/>
</dbReference>
<dbReference type="PANTHER" id="PTHR16517:SF12">
    <property type="entry name" value="TUBBY-RELATED PROTEIN 1"/>
    <property type="match status" value="1"/>
</dbReference>
<comment type="subcellular location">
    <subcellularLocation>
        <location evidence="1">Cytoplasm</location>
    </subcellularLocation>
</comment>
<dbReference type="InterPro" id="IPR025659">
    <property type="entry name" value="Tubby-like_C"/>
</dbReference>
<dbReference type="OrthoDB" id="8775810at2759"/>
<comment type="similarity">
    <text evidence="2">Belongs to the TUB family.</text>
</comment>
<dbReference type="Proteomes" id="UP001152622">
    <property type="component" value="Chromosome 3"/>
</dbReference>
<feature type="domain" description="Tubby C-terminal" evidence="5">
    <location>
        <begin position="64"/>
        <end position="303"/>
    </location>
</feature>
<sequence length="352" mass="40411">MFMVTGDKSEFSCKRKGSAKAEDKDEDDMKVMKKKKREEKKGKKEAERAPSPVIEFDDLKEFVLQPAPLGVTVKCKVIRDRRGMIQGFYPTYYLHLDNDKKVFLLAGRKRKKSTTSNYLISIDATDLSRGGNNYVGKLRSNLMGNKFTVFDHGLNPDKALYDLSNARQELAAIIYATNVLGFKGPRQMTVVIPGMDRKHKRVPIRARNENDGLLMRFQNRKMDNLVELRSKTPVWNDDMASYQLNFHGRVTQASIKNFQIVHSKIDGYIVMQFGRVADDAFTLDYSYPMCAVQAFALALSSFDGKLKWEPRKSFLELRFKLPKTFIGESRFSFLPGNQLKAKTKIRKRGFLK</sequence>
<accession>A0A9Q1J5J5</accession>
<dbReference type="Gene3D" id="3.20.90.10">
    <property type="entry name" value="Tubby Protein, Chain A"/>
    <property type="match status" value="1"/>
</dbReference>
<feature type="compositionally biased region" description="Basic and acidic residues" evidence="4">
    <location>
        <begin position="7"/>
        <end position="31"/>
    </location>
</feature>
<dbReference type="AlphaFoldDB" id="A0A9Q1J5J5"/>
<dbReference type="EMBL" id="JAINUF010000003">
    <property type="protein sequence ID" value="KAJ8370380.1"/>
    <property type="molecule type" value="Genomic_DNA"/>
</dbReference>
<reference evidence="6" key="1">
    <citation type="journal article" date="2023" name="Science">
        <title>Genome structures resolve the early diversification of teleost fishes.</title>
        <authorList>
            <person name="Parey E."/>
            <person name="Louis A."/>
            <person name="Montfort J."/>
            <person name="Bouchez O."/>
            <person name="Roques C."/>
            <person name="Iampietro C."/>
            <person name="Lluch J."/>
            <person name="Castinel A."/>
            <person name="Donnadieu C."/>
            <person name="Desvignes T."/>
            <person name="Floi Bucao C."/>
            <person name="Jouanno E."/>
            <person name="Wen M."/>
            <person name="Mejri S."/>
            <person name="Dirks R."/>
            <person name="Jansen H."/>
            <person name="Henkel C."/>
            <person name="Chen W.J."/>
            <person name="Zahm M."/>
            <person name="Cabau C."/>
            <person name="Klopp C."/>
            <person name="Thompson A.W."/>
            <person name="Robinson-Rechavi M."/>
            <person name="Braasch I."/>
            <person name="Lecointre G."/>
            <person name="Bobe J."/>
            <person name="Postlethwait J.H."/>
            <person name="Berthelot C."/>
            <person name="Roest Crollius H."/>
            <person name="Guiguen Y."/>
        </authorList>
    </citation>
    <scope>NUCLEOTIDE SEQUENCE</scope>
    <source>
        <strain evidence="6">WJC10195</strain>
    </source>
</reference>
<dbReference type="GO" id="GO:0005737">
    <property type="term" value="C:cytoplasm"/>
    <property type="evidence" value="ECO:0007669"/>
    <property type="project" value="UniProtKB-SubCell"/>
</dbReference>
<dbReference type="PRINTS" id="PR01573">
    <property type="entry name" value="SUPERTUBBY"/>
</dbReference>
<keyword evidence="3" id="KW-0963">Cytoplasm</keyword>
<dbReference type="GO" id="GO:0051015">
    <property type="term" value="F:actin filament binding"/>
    <property type="evidence" value="ECO:0007669"/>
    <property type="project" value="TreeGrafter"/>
</dbReference>
<dbReference type="GO" id="GO:0005929">
    <property type="term" value="C:cilium"/>
    <property type="evidence" value="ECO:0007669"/>
    <property type="project" value="TreeGrafter"/>
</dbReference>
<feature type="region of interest" description="Disordered" evidence="4">
    <location>
        <begin position="1"/>
        <end position="49"/>
    </location>
</feature>
<organism evidence="6 7">
    <name type="scientific">Synaphobranchus kaupii</name>
    <name type="common">Kaup's arrowtooth eel</name>
    <dbReference type="NCBI Taxonomy" id="118154"/>
    <lineage>
        <taxon>Eukaryota</taxon>
        <taxon>Metazoa</taxon>
        <taxon>Chordata</taxon>
        <taxon>Craniata</taxon>
        <taxon>Vertebrata</taxon>
        <taxon>Euteleostomi</taxon>
        <taxon>Actinopterygii</taxon>
        <taxon>Neopterygii</taxon>
        <taxon>Teleostei</taxon>
        <taxon>Anguilliformes</taxon>
        <taxon>Synaphobranchidae</taxon>
        <taxon>Synaphobranchus</taxon>
    </lineage>
</organism>
<protein>
    <recommendedName>
        <fullName evidence="5">Tubby C-terminal domain-containing protein</fullName>
    </recommendedName>
</protein>
<evidence type="ECO:0000256" key="2">
    <source>
        <dbReference type="ARBA" id="ARBA00007129"/>
    </source>
</evidence>
<evidence type="ECO:0000313" key="6">
    <source>
        <dbReference type="EMBL" id="KAJ8370380.1"/>
    </source>
</evidence>
<dbReference type="SUPFAM" id="SSF54518">
    <property type="entry name" value="Tubby C-terminal domain-like"/>
    <property type="match status" value="1"/>
</dbReference>
<evidence type="ECO:0000256" key="4">
    <source>
        <dbReference type="SAM" id="MobiDB-lite"/>
    </source>
</evidence>
<comment type="caution">
    <text evidence="6">The sequence shown here is derived from an EMBL/GenBank/DDBJ whole genome shotgun (WGS) entry which is preliminary data.</text>
</comment>
<evidence type="ECO:0000256" key="3">
    <source>
        <dbReference type="ARBA" id="ARBA00022490"/>
    </source>
</evidence>
<proteinExistence type="inferred from homology"/>
<dbReference type="PANTHER" id="PTHR16517">
    <property type="entry name" value="TUBBY-RELATED"/>
    <property type="match status" value="1"/>
</dbReference>
<keyword evidence="7" id="KW-1185">Reference proteome</keyword>
<dbReference type="InterPro" id="IPR000007">
    <property type="entry name" value="Tubby_C"/>
</dbReference>
<feature type="compositionally biased region" description="Basic and acidic residues" evidence="4">
    <location>
        <begin position="39"/>
        <end position="48"/>
    </location>
</feature>
<gene>
    <name evidence="6" type="ORF">SKAU_G00104080</name>
</gene>
<dbReference type="FunFam" id="3.20.90.10:FF:000001">
    <property type="entry name" value="Tubby-like protein"/>
    <property type="match status" value="1"/>
</dbReference>
<evidence type="ECO:0000256" key="1">
    <source>
        <dbReference type="ARBA" id="ARBA00004496"/>
    </source>
</evidence>
<dbReference type="GO" id="GO:0061512">
    <property type="term" value="P:protein localization to cilium"/>
    <property type="evidence" value="ECO:0007669"/>
    <property type="project" value="TreeGrafter"/>
</dbReference>
<evidence type="ECO:0000259" key="5">
    <source>
        <dbReference type="Pfam" id="PF01167"/>
    </source>
</evidence>
<evidence type="ECO:0000313" key="7">
    <source>
        <dbReference type="Proteomes" id="UP001152622"/>
    </source>
</evidence>
<name>A0A9Q1J5J5_SYNKA</name>